<keyword evidence="2" id="KW-0813">Transport</keyword>
<feature type="transmembrane region" description="Helical" evidence="6">
    <location>
        <begin position="162"/>
        <end position="182"/>
    </location>
</feature>
<dbReference type="GO" id="GO:0022857">
    <property type="term" value="F:transmembrane transporter activity"/>
    <property type="evidence" value="ECO:0007669"/>
    <property type="project" value="TreeGrafter"/>
</dbReference>
<dbReference type="PANTHER" id="PTHR43791:SF65">
    <property type="entry name" value="MAJOR FACILITATOR SUPERFAMILY (MFS) PROFILE DOMAIN-CONTAINING PROTEIN-RELATED"/>
    <property type="match status" value="1"/>
</dbReference>
<dbReference type="Gene3D" id="1.20.1250.20">
    <property type="entry name" value="MFS general substrate transporter like domains"/>
    <property type="match status" value="1"/>
</dbReference>
<comment type="caution">
    <text evidence="7">The sequence shown here is derived from an EMBL/GenBank/DDBJ whole genome shotgun (WGS) entry which is preliminary data.</text>
</comment>
<evidence type="ECO:0000313" key="7">
    <source>
        <dbReference type="EMBL" id="KAK0638200.1"/>
    </source>
</evidence>
<gene>
    <name evidence="7" type="primary">YIL166C_0</name>
    <name evidence="7" type="ORF">DIS24_g10058</name>
</gene>
<keyword evidence="5 6" id="KW-0472">Membrane</keyword>
<evidence type="ECO:0000256" key="1">
    <source>
        <dbReference type="ARBA" id="ARBA00004141"/>
    </source>
</evidence>
<dbReference type="EMBL" id="JAUJDW010000100">
    <property type="protein sequence ID" value="KAK0638200.1"/>
    <property type="molecule type" value="Genomic_DNA"/>
</dbReference>
<evidence type="ECO:0000256" key="2">
    <source>
        <dbReference type="ARBA" id="ARBA00022448"/>
    </source>
</evidence>
<name>A0AA39XR05_9PEZI</name>
<feature type="transmembrane region" description="Helical" evidence="6">
    <location>
        <begin position="197"/>
        <end position="217"/>
    </location>
</feature>
<feature type="transmembrane region" description="Helical" evidence="6">
    <location>
        <begin position="124"/>
        <end position="142"/>
    </location>
</feature>
<dbReference type="InterPro" id="IPR036259">
    <property type="entry name" value="MFS_trans_sf"/>
</dbReference>
<dbReference type="PANTHER" id="PTHR43791">
    <property type="entry name" value="PERMEASE-RELATED"/>
    <property type="match status" value="1"/>
</dbReference>
<keyword evidence="3 6" id="KW-0812">Transmembrane</keyword>
<evidence type="ECO:0000256" key="6">
    <source>
        <dbReference type="SAM" id="Phobius"/>
    </source>
</evidence>
<comment type="subcellular location">
    <subcellularLocation>
        <location evidence="1">Membrane</location>
        <topology evidence="1">Multi-pass membrane protein</topology>
    </subcellularLocation>
</comment>
<dbReference type="GO" id="GO:0016020">
    <property type="term" value="C:membrane"/>
    <property type="evidence" value="ECO:0007669"/>
    <property type="project" value="UniProtKB-SubCell"/>
</dbReference>
<dbReference type="FunFam" id="1.20.1250.20:FF:000247">
    <property type="entry name" value="MFS general substrate transporter"/>
    <property type="match status" value="1"/>
</dbReference>
<organism evidence="7 8">
    <name type="scientific">Lasiodiplodia hormozganensis</name>
    <dbReference type="NCBI Taxonomy" id="869390"/>
    <lineage>
        <taxon>Eukaryota</taxon>
        <taxon>Fungi</taxon>
        <taxon>Dikarya</taxon>
        <taxon>Ascomycota</taxon>
        <taxon>Pezizomycotina</taxon>
        <taxon>Dothideomycetes</taxon>
        <taxon>Dothideomycetes incertae sedis</taxon>
        <taxon>Botryosphaeriales</taxon>
        <taxon>Botryosphaeriaceae</taxon>
        <taxon>Lasiodiplodia</taxon>
    </lineage>
</organism>
<evidence type="ECO:0000256" key="5">
    <source>
        <dbReference type="ARBA" id="ARBA00023136"/>
    </source>
</evidence>
<reference evidence="7" key="1">
    <citation type="submission" date="2023-06" db="EMBL/GenBank/DDBJ databases">
        <title>Multi-omics analyses reveal the molecular pathogenesis toolkit of Lasiodiplodia hormozganensis, a cross-kingdom pathogen.</title>
        <authorList>
            <person name="Felix C."/>
            <person name="Meneses R."/>
            <person name="Goncalves M.F.M."/>
            <person name="Tilleman L."/>
            <person name="Duarte A.S."/>
            <person name="Jorrin-Novo J.V."/>
            <person name="Van De Peer Y."/>
            <person name="Deforce D."/>
            <person name="Van Nieuwerburgh F."/>
            <person name="Esteves A.C."/>
            <person name="Alves A."/>
        </authorList>
    </citation>
    <scope>NUCLEOTIDE SEQUENCE</scope>
    <source>
        <strain evidence="7">CBS 339.90</strain>
    </source>
</reference>
<keyword evidence="8" id="KW-1185">Reference proteome</keyword>
<evidence type="ECO:0000313" key="8">
    <source>
        <dbReference type="Proteomes" id="UP001175001"/>
    </source>
</evidence>
<protein>
    <submittedName>
        <fullName evidence="7">Transporter</fullName>
    </submittedName>
</protein>
<dbReference type="AlphaFoldDB" id="A0AA39XR05"/>
<sequence>MVNRVIREDPSKSDMHNREALTPKMLWQSLKDFDIWPLYILGLTFQIPMTTPKNYLTLTLKSLGFSTFTTNLLVIPSQVIHIFTMLGITYLAEVWQNLTFTAMIGQIWAFPFVLVLYIMDINQLNQWVAWAIMTIFLSYPSAHPIQVAWNSRISNTVRSRTVSAAMYNMFVQASGIIASNIYREDDKPRYLRGNRALLAVNIMNIILYLLTKAYYVWRNKSKAKKWNSLTQEEREEYLATTTDKGNKRLDFQFAH</sequence>
<dbReference type="Proteomes" id="UP001175001">
    <property type="component" value="Unassembled WGS sequence"/>
</dbReference>
<evidence type="ECO:0000256" key="3">
    <source>
        <dbReference type="ARBA" id="ARBA00022692"/>
    </source>
</evidence>
<accession>A0AA39XR05</accession>
<evidence type="ECO:0000256" key="4">
    <source>
        <dbReference type="ARBA" id="ARBA00022989"/>
    </source>
</evidence>
<dbReference type="SUPFAM" id="SSF103473">
    <property type="entry name" value="MFS general substrate transporter"/>
    <property type="match status" value="1"/>
</dbReference>
<feature type="transmembrane region" description="Helical" evidence="6">
    <location>
        <begin position="71"/>
        <end position="91"/>
    </location>
</feature>
<proteinExistence type="predicted"/>
<keyword evidence="4 6" id="KW-1133">Transmembrane helix</keyword>
<feature type="transmembrane region" description="Helical" evidence="6">
    <location>
        <begin position="98"/>
        <end position="118"/>
    </location>
</feature>